<evidence type="ECO:0000256" key="1">
    <source>
        <dbReference type="SAM" id="MobiDB-lite"/>
    </source>
</evidence>
<feature type="region of interest" description="Disordered" evidence="1">
    <location>
        <begin position="121"/>
        <end position="160"/>
    </location>
</feature>
<feature type="region of interest" description="Disordered" evidence="1">
    <location>
        <begin position="348"/>
        <end position="367"/>
    </location>
</feature>
<dbReference type="Proteomes" id="UP001212997">
    <property type="component" value="Unassembled WGS sequence"/>
</dbReference>
<proteinExistence type="predicted"/>
<evidence type="ECO:0000313" key="3">
    <source>
        <dbReference type="Proteomes" id="UP001212997"/>
    </source>
</evidence>
<feature type="region of interest" description="Disordered" evidence="1">
    <location>
        <begin position="617"/>
        <end position="662"/>
    </location>
</feature>
<organism evidence="2 3">
    <name type="scientific">Meripilus lineatus</name>
    <dbReference type="NCBI Taxonomy" id="2056292"/>
    <lineage>
        <taxon>Eukaryota</taxon>
        <taxon>Fungi</taxon>
        <taxon>Dikarya</taxon>
        <taxon>Basidiomycota</taxon>
        <taxon>Agaricomycotina</taxon>
        <taxon>Agaricomycetes</taxon>
        <taxon>Polyporales</taxon>
        <taxon>Meripilaceae</taxon>
        <taxon>Meripilus</taxon>
    </lineage>
</organism>
<feature type="region of interest" description="Disordered" evidence="1">
    <location>
        <begin position="1"/>
        <end position="69"/>
    </location>
</feature>
<name>A0AAD5YDS8_9APHY</name>
<feature type="compositionally biased region" description="Low complexity" evidence="1">
    <location>
        <begin position="121"/>
        <end position="147"/>
    </location>
</feature>
<feature type="compositionally biased region" description="Pro residues" evidence="1">
    <location>
        <begin position="647"/>
        <end position="657"/>
    </location>
</feature>
<keyword evidence="3" id="KW-1185">Reference proteome</keyword>
<comment type="caution">
    <text evidence="2">The sequence shown here is derived from an EMBL/GenBank/DDBJ whole genome shotgun (WGS) entry which is preliminary data.</text>
</comment>
<accession>A0AAD5YDS8</accession>
<reference evidence="2" key="1">
    <citation type="submission" date="2022-07" db="EMBL/GenBank/DDBJ databases">
        <title>Genome Sequence of Physisporinus lineatus.</title>
        <authorList>
            <person name="Buettner E."/>
        </authorList>
    </citation>
    <scope>NUCLEOTIDE SEQUENCE</scope>
    <source>
        <strain evidence="2">VT162</strain>
    </source>
</reference>
<evidence type="ECO:0008006" key="4">
    <source>
        <dbReference type="Google" id="ProtNLM"/>
    </source>
</evidence>
<evidence type="ECO:0000313" key="2">
    <source>
        <dbReference type="EMBL" id="KAJ3480036.1"/>
    </source>
</evidence>
<gene>
    <name evidence="2" type="ORF">NLI96_g8634</name>
</gene>
<dbReference type="AlphaFoldDB" id="A0AAD5YDS8"/>
<feature type="region of interest" description="Disordered" evidence="1">
    <location>
        <begin position="411"/>
        <end position="453"/>
    </location>
</feature>
<feature type="compositionally biased region" description="Polar residues" evidence="1">
    <location>
        <begin position="439"/>
        <end position="451"/>
    </location>
</feature>
<sequence length="1041" mass="114787">MERTQTYLSDCASFSQPLTRASSTTQGSELLITPVDNLLKPPSRARSPLGAPSEKSQTSRSSSRRDPYYDESVMSRSIYEDDIVPYGPYFSLPRDPTVDSVKAPTVTRRKTTKDLIGRYESLSTTSTSTGRRSNACSSASTKVSSTSPALSTKKGKGKSPIRQSFRNLMAVFTKKPKSTEPKIENLRLPEKPDKEEVPPKLPRLQIPFASAVGNRFNDLEACTTPTSLRAGPLLHLCQDVNRDILPVWITCEASLHPHHLLVTGETSQGNSSTSMITFKQCTDVRSVNMADLDATERQLLPGNSEDFKVFELLFEGRSREKFASRTVQDRAYWVNSIWDAVLQNQERRSISPSVPTSKAALSPLSESSGIPEAYTEYCSADSPTPSKEPSVSSFRMLPAIPQVASPPIVTPSPFRVQLRDDPVTPPSDTKSVHLRVPPSTRSQSPSIQNLGRRSMVKKRLAEMSVSGPRSAPTKTERSTRARQILSSPNTTIMKEMQSLNMCRTITAESSNADSIIDSYASSSGRDSPLSILPPGRYTSAPPSEASSPQPHHSPGSRIVVRPIVNKYGDLFSPVSEYSDVEPQSFTAKLLAHPEISGLPTNALGISSLVRNVGKAKSTVEGLPAMEPTISDRPPTPPRKTPPRKSSPDPPTQPPRPPSIHRLPLVIKEPGVPSVQVDHETKLAMHNIESSVIRIEGQGRRHGEGLNALQDRIDTALKNIQQQKVQPTIVQAPPPVIPTLKCDQSGVMKKLVDVQSVIAKEFPELRKRLDDLQIEIIKSAASDRSNVISMKNVAPPSPKPLREVPVPTVATISQLPDFSELETKLDCLLTLCQNMQEQRIPKESEPVVEQPDEKALLVQEILDLLKAEQEQRSAQAEQQADSVRYLNELNSWLETFVNHGTSQIDQVVTGIQHLFRELGPMHELRDCGENDDGQSTEAMNGGLLSDIRRLLVENKGREESTNMLQSSINGLIAAVQEDLRRNAESRNAITTESLLGLIERQRQDQERLLRTLASEISNDIRGERLRFVEAMKEATAINVQSE</sequence>
<protein>
    <recommendedName>
        <fullName evidence="4">PH domain-containing protein</fullName>
    </recommendedName>
</protein>
<feature type="compositionally biased region" description="Polar residues" evidence="1">
    <location>
        <begin position="1"/>
        <end position="28"/>
    </location>
</feature>
<feature type="region of interest" description="Disordered" evidence="1">
    <location>
        <begin position="518"/>
        <end position="557"/>
    </location>
</feature>
<feature type="compositionally biased region" description="Low complexity" evidence="1">
    <location>
        <begin position="539"/>
        <end position="553"/>
    </location>
</feature>
<dbReference type="EMBL" id="JANAWD010000400">
    <property type="protein sequence ID" value="KAJ3480036.1"/>
    <property type="molecule type" value="Genomic_DNA"/>
</dbReference>